<evidence type="ECO:0000313" key="2">
    <source>
        <dbReference type="EMBL" id="WFG38797.1"/>
    </source>
</evidence>
<sequence>MNSSDIILQLAVTIGDVPTLDLTHGLGVFWKQYTPSKLTTNDRNEDADYRQDFTATSFDDRSFELVVFDPPFTANGPSKHRHQKRYRSHRDQEGAPQNIKDVRRLLVGGIKEACRISGRWVLVKTQDVVESGQLHANVNLALNTLVKSGFNVVRETEFHSNRRPQPSGRRVTGLGRRPSVFILAERNRVAAE</sequence>
<feature type="compositionally biased region" description="Basic residues" evidence="1">
    <location>
        <begin position="78"/>
        <end position="88"/>
    </location>
</feature>
<name>A0AAJ6CSV9_9CHLR</name>
<accession>A0AAJ6CSV9</accession>
<dbReference type="AlphaFoldDB" id="A0AAJ6CSV9"/>
<feature type="region of interest" description="Disordered" evidence="1">
    <location>
        <begin position="74"/>
        <end position="95"/>
    </location>
</feature>
<protein>
    <recommendedName>
        <fullName evidence="4">Methyltransferase</fullName>
    </recommendedName>
</protein>
<proteinExistence type="predicted"/>
<evidence type="ECO:0000256" key="1">
    <source>
        <dbReference type="SAM" id="MobiDB-lite"/>
    </source>
</evidence>
<organism evidence="2 3">
    <name type="scientific">Candidatus Lucifugimonas marina</name>
    <dbReference type="NCBI Taxonomy" id="3038979"/>
    <lineage>
        <taxon>Bacteria</taxon>
        <taxon>Bacillati</taxon>
        <taxon>Chloroflexota</taxon>
        <taxon>Dehalococcoidia</taxon>
        <taxon>SAR202 cluster</taxon>
        <taxon>Candidatus Lucifugimonadales</taxon>
        <taxon>Candidatus Lucifugimonadaceae</taxon>
        <taxon>Candidatus Lucifugimonas</taxon>
    </lineage>
</organism>
<dbReference type="RefSeq" id="WP_342827270.1">
    <property type="nucleotide sequence ID" value="NZ_CP046147.1"/>
</dbReference>
<evidence type="ECO:0000313" key="3">
    <source>
        <dbReference type="Proteomes" id="UP001219901"/>
    </source>
</evidence>
<gene>
    <name evidence="2" type="ORF">GKO48_03950</name>
</gene>
<dbReference type="Proteomes" id="UP001219901">
    <property type="component" value="Chromosome"/>
</dbReference>
<keyword evidence="3" id="KW-1185">Reference proteome</keyword>
<reference evidence="3" key="2">
    <citation type="submission" date="2023-06" db="EMBL/GenBank/DDBJ databases">
        <title>Pangenomics reveal diversification of enzyme families and niche specialization in globally abundant SAR202 bacteria.</title>
        <authorList>
            <person name="Saw J.H.W."/>
        </authorList>
    </citation>
    <scope>NUCLEOTIDE SEQUENCE [LARGE SCALE GENOMIC DNA]</scope>
    <source>
        <strain evidence="3">JH1073</strain>
    </source>
</reference>
<dbReference type="EMBL" id="CP046147">
    <property type="protein sequence ID" value="WFG38797.1"/>
    <property type="molecule type" value="Genomic_DNA"/>
</dbReference>
<reference evidence="2 3" key="1">
    <citation type="submission" date="2019-11" db="EMBL/GenBank/DDBJ databases">
        <authorList>
            <person name="Cho J.-C."/>
        </authorList>
    </citation>
    <scope>NUCLEOTIDE SEQUENCE [LARGE SCALE GENOMIC DNA]</scope>
    <source>
        <strain evidence="2 3">JH1073</strain>
    </source>
</reference>
<evidence type="ECO:0008006" key="4">
    <source>
        <dbReference type="Google" id="ProtNLM"/>
    </source>
</evidence>